<dbReference type="RefSeq" id="WP_166658410.1">
    <property type="nucleotide sequence ID" value="NZ_QJSQ01000023.1"/>
</dbReference>
<reference evidence="1 2" key="1">
    <citation type="submission" date="2018-06" db="EMBL/GenBank/DDBJ databases">
        <title>Genomic Encyclopedia of Type Strains, Phase IV (KMG-V): Genome sequencing to study the core and pangenomes of soil and plant-associated prokaryotes.</title>
        <authorList>
            <person name="Whitman W."/>
        </authorList>
    </citation>
    <scope>NUCLEOTIDE SEQUENCE [LARGE SCALE GENOMIC DNA]</scope>
    <source>
        <strain evidence="1 2">SRCL-318</strain>
    </source>
</reference>
<dbReference type="EMBL" id="QJSQ01000023">
    <property type="protein sequence ID" value="PYE18236.1"/>
    <property type="molecule type" value="Genomic_DNA"/>
</dbReference>
<gene>
    <name evidence="1" type="ORF">C7410_12352</name>
</gene>
<evidence type="ECO:0000313" key="1">
    <source>
        <dbReference type="EMBL" id="PYE18236.1"/>
    </source>
</evidence>
<organism evidence="1 2">
    <name type="scientific">Paraburkholderia silvatlantica</name>
    <dbReference type="NCBI Taxonomy" id="321895"/>
    <lineage>
        <taxon>Bacteria</taxon>
        <taxon>Pseudomonadati</taxon>
        <taxon>Pseudomonadota</taxon>
        <taxon>Betaproteobacteria</taxon>
        <taxon>Burkholderiales</taxon>
        <taxon>Burkholderiaceae</taxon>
        <taxon>Paraburkholderia</taxon>
    </lineage>
</organism>
<sequence length="53" mass="5421">MIVELLKSQPGIALFASLALVLGQTGARISPDLRNIAFALMGPVVVGPAAKFG</sequence>
<dbReference type="AlphaFoldDB" id="A0A2V4TPQ9"/>
<accession>A0A2V4TPQ9</accession>
<name>A0A2V4TPQ9_9BURK</name>
<evidence type="ECO:0000313" key="2">
    <source>
        <dbReference type="Proteomes" id="UP000247772"/>
    </source>
</evidence>
<protein>
    <submittedName>
        <fullName evidence="1">Uncharacterized protein</fullName>
    </submittedName>
</protein>
<dbReference type="Proteomes" id="UP000247772">
    <property type="component" value="Unassembled WGS sequence"/>
</dbReference>
<comment type="caution">
    <text evidence="1">The sequence shown here is derived from an EMBL/GenBank/DDBJ whole genome shotgun (WGS) entry which is preliminary data.</text>
</comment>
<proteinExistence type="predicted"/>